<dbReference type="EMBL" id="QEFP01000010">
    <property type="protein sequence ID" value="PVU68467.1"/>
    <property type="molecule type" value="Genomic_DNA"/>
</dbReference>
<keyword evidence="5" id="KW-1003">Cell membrane</keyword>
<comment type="similarity">
    <text evidence="5">Belongs to the 4-toluene sulfonate uptake permease (TSUP) (TC 2.A.102) family.</text>
</comment>
<evidence type="ECO:0000256" key="3">
    <source>
        <dbReference type="ARBA" id="ARBA00022989"/>
    </source>
</evidence>
<evidence type="ECO:0000313" key="7">
    <source>
        <dbReference type="EMBL" id="PVU68467.1"/>
    </source>
</evidence>
<evidence type="ECO:0000256" key="2">
    <source>
        <dbReference type="ARBA" id="ARBA00022692"/>
    </source>
</evidence>
<sequence>MIYTFFNLILILLIGIFAGIEGSITGLGGGAIISPILTIFLDYPLYLTIGVSLLSTISTSLSSSLTYIKKKIANDNIAISLLTATTFGAIFGFLLNNYLYTHNLFFIVYIIFGVVLLLSSIFLIIKNLRKRYYPSKPDDSTYFFNLFGKYEEKGEIIYYDGVRWVYGWIVMLFAGFVSGLLGIGSGILKVLGMDLIMNLPIKVSTTTSNFMIGITADTSSILYFKAGYIDFILLPFLTLGVLIGAWIGTRLLMKLKDNTVRFIFIIFVSYLGAKLLLAGLNIDNILYSLLITFIISLISFILLKKVKFKEKEEEKLNFEKYIKEDDAFINKMYKFQKIALILLFILNISAIIYYLLTENILLSYIYYFILISIPFIEILMELKKYLNEKNTLYIALSTIIIINLILGMFILPFIIL</sequence>
<feature type="transmembrane region" description="Helical" evidence="5">
    <location>
        <begin position="260"/>
        <end position="279"/>
    </location>
</feature>
<feature type="transmembrane region" description="Helical" evidence="5">
    <location>
        <begin position="362"/>
        <end position="380"/>
    </location>
</feature>
<keyword evidence="4 5" id="KW-0472">Membrane</keyword>
<feature type="transmembrane region" description="Helical" evidence="5">
    <location>
        <begin position="338"/>
        <end position="356"/>
    </location>
</feature>
<gene>
    <name evidence="6" type="ORF">DDW03_000025</name>
    <name evidence="7" type="ORF">DDW03_02215</name>
</gene>
<evidence type="ECO:0000313" key="6">
    <source>
        <dbReference type="EMBL" id="MCC5446797.1"/>
    </source>
</evidence>
<comment type="caution">
    <text evidence="5">Lacks conserved residue(s) required for the propagation of feature annotation.</text>
</comment>
<name>A0A2T9WKV5_NANST</name>
<feature type="transmembrane region" description="Helical" evidence="5">
    <location>
        <begin position="7"/>
        <end position="33"/>
    </location>
</feature>
<dbReference type="Proteomes" id="UP000245509">
    <property type="component" value="Unassembled WGS sequence"/>
</dbReference>
<reference evidence="6" key="4">
    <citation type="submission" date="2021-11" db="EMBL/GenBank/DDBJ databases">
        <authorList>
            <person name="Munson-Mcgee J."/>
            <person name="Field E."/>
            <person name="Bateson M."/>
            <person name="Rooney C."/>
            <person name="Stepanauskas R."/>
            <person name="Young M."/>
        </authorList>
    </citation>
    <scope>NUCLEOTIDE SEQUENCE</scope>
    <source>
        <strain evidence="6">SCGC AB-777_F03</strain>
    </source>
</reference>
<evidence type="ECO:0000256" key="5">
    <source>
        <dbReference type="RuleBase" id="RU363041"/>
    </source>
</evidence>
<reference evidence="6" key="2">
    <citation type="submission" date="2017-05" db="EMBL/GenBank/DDBJ databases">
        <authorList>
            <person name="Munson-Mcgee J.H."/>
        </authorList>
    </citation>
    <scope>NUCLEOTIDE SEQUENCE</scope>
    <source>
        <strain evidence="6">SCGC AB-777_F03</strain>
    </source>
</reference>
<reference evidence="7" key="1">
    <citation type="journal article" date="2015" name="Appl. Environ. Microbiol.">
        <title>Nanoarchaeota, Their Sulfolobales Host, and Nanoarchaeota Virus Distribution across Yellowstone National Park Hot Springs.</title>
        <authorList>
            <person name="Munson-McGee J.H."/>
            <person name="Field E.K."/>
            <person name="Bateson M."/>
            <person name="Rooney C."/>
            <person name="Stepanauskas R."/>
            <person name="Young M.J."/>
        </authorList>
    </citation>
    <scope>NUCLEOTIDE SEQUENCE [LARGE SCALE GENOMIC DNA]</scope>
    <source>
        <strain evidence="7">SCGC AB-777_F03</strain>
    </source>
</reference>
<proteinExistence type="inferred from homology"/>
<feature type="transmembrane region" description="Helical" evidence="5">
    <location>
        <begin position="285"/>
        <end position="303"/>
    </location>
</feature>
<dbReference type="AlphaFoldDB" id="A0A2T9WKV5"/>
<dbReference type="Pfam" id="PF01925">
    <property type="entry name" value="TauE"/>
    <property type="match status" value="1"/>
</dbReference>
<dbReference type="RefSeq" id="WP_228615015.1">
    <property type="nucleotide sequence ID" value="NZ_QEFP02000001.1"/>
</dbReference>
<feature type="transmembrane region" description="Helical" evidence="5">
    <location>
        <begin position="228"/>
        <end position="248"/>
    </location>
</feature>
<keyword evidence="2 5" id="KW-0812">Transmembrane</keyword>
<evidence type="ECO:0000256" key="1">
    <source>
        <dbReference type="ARBA" id="ARBA00004141"/>
    </source>
</evidence>
<dbReference type="InterPro" id="IPR002781">
    <property type="entry name" value="TM_pro_TauE-like"/>
</dbReference>
<comment type="caution">
    <text evidence="7">The sequence shown here is derived from an EMBL/GenBank/DDBJ whole genome shotgun (WGS) entry which is preliminary data.</text>
</comment>
<feature type="transmembrane region" description="Helical" evidence="5">
    <location>
        <begin position="165"/>
        <end position="188"/>
    </location>
</feature>
<dbReference type="InterPro" id="IPR051598">
    <property type="entry name" value="TSUP/Inactive_protease-like"/>
</dbReference>
<feature type="transmembrane region" description="Helical" evidence="5">
    <location>
        <begin position="104"/>
        <end position="125"/>
    </location>
</feature>
<dbReference type="PANTHER" id="PTHR43701:SF2">
    <property type="entry name" value="MEMBRANE TRANSPORTER PROTEIN YJNA-RELATED"/>
    <property type="match status" value="1"/>
</dbReference>
<dbReference type="GO" id="GO:0005886">
    <property type="term" value="C:plasma membrane"/>
    <property type="evidence" value="ECO:0007669"/>
    <property type="project" value="UniProtKB-SubCell"/>
</dbReference>
<reference evidence="7" key="3">
    <citation type="submission" date="2017-05" db="EMBL/GenBank/DDBJ databases">
        <authorList>
            <person name="Song R."/>
            <person name="Chenine A.L."/>
            <person name="Ruprecht R.M."/>
        </authorList>
    </citation>
    <scope>NUCLEOTIDE SEQUENCE</scope>
    <source>
        <strain evidence="7">SCGC AB-777_F03</strain>
    </source>
</reference>
<evidence type="ECO:0000256" key="4">
    <source>
        <dbReference type="ARBA" id="ARBA00023136"/>
    </source>
</evidence>
<organism evidence="7">
    <name type="scientific">Nanobsidianus stetteri</name>
    <dbReference type="NCBI Taxonomy" id="1294122"/>
    <lineage>
        <taxon>Archaea</taxon>
        <taxon>Nanobdellota</taxon>
        <taxon>Candidatus Nanoarchaeia</taxon>
        <taxon>Nanoarchaeales</taxon>
        <taxon>Nanopusillaceae</taxon>
        <taxon>Candidatus Nanobsidianus</taxon>
    </lineage>
</organism>
<keyword evidence="3 5" id="KW-1133">Transmembrane helix</keyword>
<dbReference type="EMBL" id="QEFP02000001">
    <property type="protein sequence ID" value="MCC5446797.1"/>
    <property type="molecule type" value="Genomic_DNA"/>
</dbReference>
<comment type="subcellular location">
    <subcellularLocation>
        <location evidence="5">Cell membrane</location>
        <topology evidence="5">Multi-pass membrane protein</topology>
    </subcellularLocation>
    <subcellularLocation>
        <location evidence="1">Membrane</location>
        <topology evidence="1">Multi-pass membrane protein</topology>
    </subcellularLocation>
</comment>
<protein>
    <recommendedName>
        <fullName evidence="5">Probable membrane transporter protein</fullName>
    </recommendedName>
</protein>
<dbReference type="PANTHER" id="PTHR43701">
    <property type="entry name" value="MEMBRANE TRANSPORTER PROTEIN MJ0441-RELATED"/>
    <property type="match status" value="1"/>
</dbReference>
<feature type="transmembrane region" description="Helical" evidence="5">
    <location>
        <begin position="392"/>
        <end position="415"/>
    </location>
</feature>
<accession>A0A2T9WKV5</accession>
<feature type="transmembrane region" description="Helical" evidence="5">
    <location>
        <begin position="77"/>
        <end position="98"/>
    </location>
</feature>